<dbReference type="Proteomes" id="UP000075714">
    <property type="component" value="Unassembled WGS sequence"/>
</dbReference>
<keyword evidence="2" id="KW-1185">Reference proteome</keyword>
<gene>
    <name evidence="1" type="ORF">GPECTOR_10g822</name>
</gene>
<evidence type="ECO:0000313" key="2">
    <source>
        <dbReference type="Proteomes" id="UP000075714"/>
    </source>
</evidence>
<reference evidence="2" key="1">
    <citation type="journal article" date="2016" name="Nat. Commun.">
        <title>The Gonium pectorale genome demonstrates co-option of cell cycle regulation during the evolution of multicellularity.</title>
        <authorList>
            <person name="Hanschen E.R."/>
            <person name="Marriage T.N."/>
            <person name="Ferris P.J."/>
            <person name="Hamaji T."/>
            <person name="Toyoda A."/>
            <person name="Fujiyama A."/>
            <person name="Neme R."/>
            <person name="Noguchi H."/>
            <person name="Minakuchi Y."/>
            <person name="Suzuki M."/>
            <person name="Kawai-Toyooka H."/>
            <person name="Smith D.R."/>
            <person name="Sparks H."/>
            <person name="Anderson J."/>
            <person name="Bakaric R."/>
            <person name="Luria V."/>
            <person name="Karger A."/>
            <person name="Kirschner M.W."/>
            <person name="Durand P.M."/>
            <person name="Michod R.E."/>
            <person name="Nozaki H."/>
            <person name="Olson B.J."/>
        </authorList>
    </citation>
    <scope>NUCLEOTIDE SEQUENCE [LARGE SCALE GENOMIC DNA]</scope>
    <source>
        <strain evidence="2">NIES-2863</strain>
    </source>
</reference>
<dbReference type="AlphaFoldDB" id="A0A150GR19"/>
<evidence type="ECO:0000313" key="1">
    <source>
        <dbReference type="EMBL" id="KXZ52192.1"/>
    </source>
</evidence>
<comment type="caution">
    <text evidence="1">The sequence shown here is derived from an EMBL/GenBank/DDBJ whole genome shotgun (WGS) entry which is preliminary data.</text>
</comment>
<accession>A0A150GR19</accession>
<sequence length="76" mass="7961">MAGSAPDLASIPEFMASAKVAKKAALGPDERGTQDPQASTVADAYTCKDFERLCESLVQGTGVPKSWGDLKASQMQ</sequence>
<proteinExistence type="predicted"/>
<dbReference type="EMBL" id="LSYV01000011">
    <property type="protein sequence ID" value="KXZ52192.1"/>
    <property type="molecule type" value="Genomic_DNA"/>
</dbReference>
<organism evidence="1 2">
    <name type="scientific">Gonium pectorale</name>
    <name type="common">Green alga</name>
    <dbReference type="NCBI Taxonomy" id="33097"/>
    <lineage>
        <taxon>Eukaryota</taxon>
        <taxon>Viridiplantae</taxon>
        <taxon>Chlorophyta</taxon>
        <taxon>core chlorophytes</taxon>
        <taxon>Chlorophyceae</taxon>
        <taxon>CS clade</taxon>
        <taxon>Chlamydomonadales</taxon>
        <taxon>Volvocaceae</taxon>
        <taxon>Gonium</taxon>
    </lineage>
</organism>
<name>A0A150GR19_GONPE</name>
<protein>
    <submittedName>
        <fullName evidence="1">Uncharacterized protein</fullName>
    </submittedName>
</protein>